<dbReference type="Proteomes" id="UP001470230">
    <property type="component" value="Unassembled WGS sequence"/>
</dbReference>
<feature type="region of interest" description="Disordered" evidence="5">
    <location>
        <begin position="99"/>
        <end position="130"/>
    </location>
</feature>
<keyword evidence="8" id="KW-1185">Reference proteome</keyword>
<comment type="caution">
    <text evidence="7">The sequence shown here is derived from an EMBL/GenBank/DDBJ whole genome shotgun (WGS) entry which is preliminary data.</text>
</comment>
<dbReference type="PANTHER" id="PTHR45969">
    <property type="entry name" value="RING ZINC FINGER PROTEIN-RELATED"/>
    <property type="match status" value="1"/>
</dbReference>
<organism evidence="7 8">
    <name type="scientific">Tritrichomonas musculus</name>
    <dbReference type="NCBI Taxonomy" id="1915356"/>
    <lineage>
        <taxon>Eukaryota</taxon>
        <taxon>Metamonada</taxon>
        <taxon>Parabasalia</taxon>
        <taxon>Tritrichomonadida</taxon>
        <taxon>Tritrichomonadidae</taxon>
        <taxon>Tritrichomonas</taxon>
    </lineage>
</organism>
<evidence type="ECO:0000256" key="4">
    <source>
        <dbReference type="PROSITE-ProRule" id="PRU00175"/>
    </source>
</evidence>
<dbReference type="SUPFAM" id="SSF57850">
    <property type="entry name" value="RING/U-box"/>
    <property type="match status" value="1"/>
</dbReference>
<dbReference type="EMBL" id="JAPFFF010000072">
    <property type="protein sequence ID" value="KAK8835939.1"/>
    <property type="molecule type" value="Genomic_DNA"/>
</dbReference>
<evidence type="ECO:0000256" key="5">
    <source>
        <dbReference type="SAM" id="MobiDB-lite"/>
    </source>
</evidence>
<keyword evidence="2 4" id="KW-0863">Zinc-finger</keyword>
<evidence type="ECO:0000313" key="8">
    <source>
        <dbReference type="Proteomes" id="UP001470230"/>
    </source>
</evidence>
<sequence length="138" mass="15698">MLETDTLVLPNDPWEDHVISSDDLGEEKDCPICYCDFKKGDSVAKLNCGHIFHKNCIILWFDKKISSPTCPICRINMFENESNQKQPADNANQTNIEFNYGQNISPNTRTNSNNQPNTNHQTRNSNKNQTSTCCCILI</sequence>
<accession>A0ABR2GPS3</accession>
<evidence type="ECO:0000313" key="7">
    <source>
        <dbReference type="EMBL" id="KAK8835939.1"/>
    </source>
</evidence>
<dbReference type="InterPro" id="IPR013083">
    <property type="entry name" value="Znf_RING/FYVE/PHD"/>
</dbReference>
<evidence type="ECO:0000256" key="1">
    <source>
        <dbReference type="ARBA" id="ARBA00022723"/>
    </source>
</evidence>
<evidence type="ECO:0000256" key="2">
    <source>
        <dbReference type="ARBA" id="ARBA00022771"/>
    </source>
</evidence>
<dbReference type="PROSITE" id="PS50089">
    <property type="entry name" value="ZF_RING_2"/>
    <property type="match status" value="1"/>
</dbReference>
<evidence type="ECO:0000256" key="3">
    <source>
        <dbReference type="ARBA" id="ARBA00022833"/>
    </source>
</evidence>
<name>A0ABR2GPS3_9EUKA</name>
<feature type="domain" description="RING-type" evidence="6">
    <location>
        <begin position="30"/>
        <end position="74"/>
    </location>
</feature>
<evidence type="ECO:0000259" key="6">
    <source>
        <dbReference type="PROSITE" id="PS50089"/>
    </source>
</evidence>
<keyword evidence="3" id="KW-0862">Zinc</keyword>
<proteinExistence type="predicted"/>
<dbReference type="PANTHER" id="PTHR45969:SF69">
    <property type="entry name" value="FINGER DOMAIN PROTEIN, PUTATIVE (AFU_ORTHOLOGUE AFUA_3G12190)-RELATED"/>
    <property type="match status" value="1"/>
</dbReference>
<reference evidence="7 8" key="1">
    <citation type="submission" date="2024-04" db="EMBL/GenBank/DDBJ databases">
        <title>Tritrichomonas musculus Genome.</title>
        <authorList>
            <person name="Alves-Ferreira E."/>
            <person name="Grigg M."/>
            <person name="Lorenzi H."/>
            <person name="Galac M."/>
        </authorList>
    </citation>
    <scope>NUCLEOTIDE SEQUENCE [LARGE SCALE GENOMIC DNA]</scope>
    <source>
        <strain evidence="7 8">EAF2021</strain>
    </source>
</reference>
<gene>
    <name evidence="7" type="ORF">M9Y10_040321</name>
</gene>
<dbReference type="Gene3D" id="3.30.40.10">
    <property type="entry name" value="Zinc/RING finger domain, C3HC4 (zinc finger)"/>
    <property type="match status" value="1"/>
</dbReference>
<dbReference type="SMART" id="SM00184">
    <property type="entry name" value="RING"/>
    <property type="match status" value="1"/>
</dbReference>
<dbReference type="InterPro" id="IPR001841">
    <property type="entry name" value="Znf_RING"/>
</dbReference>
<dbReference type="Pfam" id="PF13639">
    <property type="entry name" value="zf-RING_2"/>
    <property type="match status" value="1"/>
</dbReference>
<keyword evidence="1" id="KW-0479">Metal-binding</keyword>
<protein>
    <recommendedName>
        <fullName evidence="6">RING-type domain-containing protein</fullName>
    </recommendedName>
</protein>